<proteinExistence type="predicted"/>
<organism evidence="1 2">
    <name type="scientific">Candidatus Onthovivens merdipullorum</name>
    <dbReference type="NCBI Taxonomy" id="2840889"/>
    <lineage>
        <taxon>Bacteria</taxon>
        <taxon>Bacillati</taxon>
        <taxon>Bacillota</taxon>
        <taxon>Bacilli</taxon>
        <taxon>Bacillales</taxon>
        <taxon>Candidatus Onthovivens</taxon>
    </lineage>
</organism>
<name>A0A9D9DGH7_9BACL</name>
<dbReference type="EMBL" id="JADIMY010000028">
    <property type="protein sequence ID" value="MBO8427217.1"/>
    <property type="molecule type" value="Genomic_DNA"/>
</dbReference>
<accession>A0A9D9DGH7</accession>
<sequence length="275" mass="29599">MKKKNKIIIGAISAFTLVSVATIGFSSWVIGVQQQEVDVEGLQLSVDTVENDSVFLDVTLPAEETVKICEPSKVTRTETTDIVGTSDTTSSGGIGFAADAMTFSLDTITLRVGKNVSSANTPKGVKFTLSKEDGKNTFNTVKTNEFASSEDGWEDKTGRTGSSWTYLALETTIALTEFTNDSETNSSASYTTYTLEDKQLTLLWGTFFGNATVSGQNKKPTDFYNSLYKAAEPAPSFDILMEAATKATTELKAMNTKMTNKTITLKAEVVTGVIA</sequence>
<reference evidence="1" key="1">
    <citation type="submission" date="2020-10" db="EMBL/GenBank/DDBJ databases">
        <authorList>
            <person name="Gilroy R."/>
        </authorList>
    </citation>
    <scope>NUCLEOTIDE SEQUENCE</scope>
    <source>
        <strain evidence="1">11159</strain>
    </source>
</reference>
<gene>
    <name evidence="1" type="ORF">IAC58_01495</name>
</gene>
<protein>
    <submittedName>
        <fullName evidence="1">Uncharacterized protein</fullName>
    </submittedName>
</protein>
<evidence type="ECO:0000313" key="2">
    <source>
        <dbReference type="Proteomes" id="UP000823613"/>
    </source>
</evidence>
<dbReference type="Proteomes" id="UP000823613">
    <property type="component" value="Unassembled WGS sequence"/>
</dbReference>
<evidence type="ECO:0000313" key="1">
    <source>
        <dbReference type="EMBL" id="MBO8427217.1"/>
    </source>
</evidence>
<comment type="caution">
    <text evidence="1">The sequence shown here is derived from an EMBL/GenBank/DDBJ whole genome shotgun (WGS) entry which is preliminary data.</text>
</comment>
<dbReference type="AlphaFoldDB" id="A0A9D9DGH7"/>
<reference evidence="1" key="2">
    <citation type="journal article" date="2021" name="PeerJ">
        <title>Extensive microbial diversity within the chicken gut microbiome revealed by metagenomics and culture.</title>
        <authorList>
            <person name="Gilroy R."/>
            <person name="Ravi A."/>
            <person name="Getino M."/>
            <person name="Pursley I."/>
            <person name="Horton D.L."/>
            <person name="Alikhan N.F."/>
            <person name="Baker D."/>
            <person name="Gharbi K."/>
            <person name="Hall N."/>
            <person name="Watson M."/>
            <person name="Adriaenssens E.M."/>
            <person name="Foster-Nyarko E."/>
            <person name="Jarju S."/>
            <person name="Secka A."/>
            <person name="Antonio M."/>
            <person name="Oren A."/>
            <person name="Chaudhuri R.R."/>
            <person name="La Ragione R."/>
            <person name="Hildebrand F."/>
            <person name="Pallen M.J."/>
        </authorList>
    </citation>
    <scope>NUCLEOTIDE SEQUENCE</scope>
    <source>
        <strain evidence="1">11159</strain>
    </source>
</reference>